<organism evidence="3 4">
    <name type="scientific">Umezawaea tangerina</name>
    <dbReference type="NCBI Taxonomy" id="84725"/>
    <lineage>
        <taxon>Bacteria</taxon>
        <taxon>Bacillati</taxon>
        <taxon>Actinomycetota</taxon>
        <taxon>Actinomycetes</taxon>
        <taxon>Pseudonocardiales</taxon>
        <taxon>Pseudonocardiaceae</taxon>
        <taxon>Umezawaea</taxon>
    </lineage>
</organism>
<dbReference type="PANTHER" id="PTHR35176:SF11">
    <property type="entry name" value="PYRIDOXAMINE 5'-PHOSPHATE OXIDASE FAMILY PROTEIN"/>
    <property type="match status" value="1"/>
</dbReference>
<dbReference type="GO" id="GO:0016627">
    <property type="term" value="F:oxidoreductase activity, acting on the CH-CH group of donors"/>
    <property type="evidence" value="ECO:0007669"/>
    <property type="project" value="TreeGrafter"/>
</dbReference>
<dbReference type="InterPro" id="IPR019965">
    <property type="entry name" value="PPOX_F420-dep_Rv2061_put"/>
</dbReference>
<dbReference type="Gene3D" id="2.30.110.10">
    <property type="entry name" value="Electron Transport, Fmn-binding Protein, Chain A"/>
    <property type="match status" value="1"/>
</dbReference>
<evidence type="ECO:0000313" key="3">
    <source>
        <dbReference type="EMBL" id="PRY38611.1"/>
    </source>
</evidence>
<reference evidence="3 4" key="1">
    <citation type="submission" date="2018-03" db="EMBL/GenBank/DDBJ databases">
        <title>Genomic Encyclopedia of Archaeal and Bacterial Type Strains, Phase II (KMG-II): from individual species to whole genera.</title>
        <authorList>
            <person name="Goeker M."/>
        </authorList>
    </citation>
    <scope>NUCLEOTIDE SEQUENCE [LARGE SCALE GENOMIC DNA]</scope>
    <source>
        <strain evidence="3 4">DSM 44720</strain>
    </source>
</reference>
<evidence type="ECO:0000313" key="4">
    <source>
        <dbReference type="Proteomes" id="UP000239494"/>
    </source>
</evidence>
<dbReference type="NCBIfam" id="TIGR03666">
    <property type="entry name" value="Rv2061_F420"/>
    <property type="match status" value="1"/>
</dbReference>
<dbReference type="SUPFAM" id="SSF50475">
    <property type="entry name" value="FMN-binding split barrel"/>
    <property type="match status" value="1"/>
</dbReference>
<dbReference type="AlphaFoldDB" id="A0A2T0SYV7"/>
<dbReference type="InterPro" id="IPR011576">
    <property type="entry name" value="Pyridox_Oxase_N"/>
</dbReference>
<dbReference type="Proteomes" id="UP000239494">
    <property type="component" value="Unassembled WGS sequence"/>
</dbReference>
<dbReference type="InterPro" id="IPR052019">
    <property type="entry name" value="F420H2_bilvrd_red/Heme_oxyg"/>
</dbReference>
<feature type="domain" description="Pyridoxamine 5'-phosphate oxidase N-terminal" evidence="2">
    <location>
        <begin position="6"/>
        <end position="100"/>
    </location>
</feature>
<gene>
    <name evidence="3" type="ORF">CLV43_10810</name>
</gene>
<evidence type="ECO:0000259" key="2">
    <source>
        <dbReference type="Pfam" id="PF01243"/>
    </source>
</evidence>
<dbReference type="Pfam" id="PF01243">
    <property type="entry name" value="PNPOx_N"/>
    <property type="match status" value="1"/>
</dbReference>
<dbReference type="PANTHER" id="PTHR35176">
    <property type="entry name" value="HEME OXYGENASE HI_0854-RELATED"/>
    <property type="match status" value="1"/>
</dbReference>
<keyword evidence="4" id="KW-1185">Reference proteome</keyword>
<proteinExistence type="predicted"/>
<dbReference type="GO" id="GO:0070967">
    <property type="term" value="F:coenzyme F420 binding"/>
    <property type="evidence" value="ECO:0007669"/>
    <property type="project" value="TreeGrafter"/>
</dbReference>
<dbReference type="RefSeq" id="WP_106189863.1">
    <property type="nucleotide sequence ID" value="NZ_PVTF01000008.1"/>
</dbReference>
<dbReference type="OrthoDB" id="5738083at2"/>
<evidence type="ECO:0000256" key="1">
    <source>
        <dbReference type="ARBA" id="ARBA00023002"/>
    </source>
</evidence>
<dbReference type="EMBL" id="PVTF01000008">
    <property type="protein sequence ID" value="PRY38611.1"/>
    <property type="molecule type" value="Genomic_DNA"/>
</dbReference>
<keyword evidence="1" id="KW-0560">Oxidoreductase</keyword>
<protein>
    <recommendedName>
        <fullName evidence="2">Pyridoxamine 5'-phosphate oxidase N-terminal domain-containing protein</fullName>
    </recommendedName>
</protein>
<dbReference type="InterPro" id="IPR012349">
    <property type="entry name" value="Split_barrel_FMN-bd"/>
</dbReference>
<accession>A0A2T0SYV7</accession>
<comment type="caution">
    <text evidence="3">The sequence shown here is derived from an EMBL/GenBank/DDBJ whole genome shotgun (WGS) entry which is preliminary data.</text>
</comment>
<sequence>MTTLDELARERYVSLTTYRKSGVGVPTPVWHAVDGGELFIWTSPDSGKVKRIRNNGTVDLTPCDRRGRVAQGAPTVRGTARLLNQADTDEARALLASKYFLVRVAEWATKVLRRPKRRGIAIAVRC</sequence>
<dbReference type="GO" id="GO:0005829">
    <property type="term" value="C:cytosol"/>
    <property type="evidence" value="ECO:0007669"/>
    <property type="project" value="TreeGrafter"/>
</dbReference>
<name>A0A2T0SYV7_9PSEU</name>